<dbReference type="PaxDb" id="30732-ENSOMEP00000020440"/>
<keyword evidence="2" id="KW-1185">Reference proteome</keyword>
<sequence>LWPLRHSPSHFLPALLCVRGLSCIPRVRLLSSNSVTTSLPERPAPSDVFPLTVWRSSSAMGLLSTLIWPDLS</sequence>
<dbReference type="Ensembl" id="ENSOMET00000036111.1">
    <property type="protein sequence ID" value="ENSOMEP00000020440.1"/>
    <property type="gene ID" value="ENSOMEG00000022293.1"/>
</dbReference>
<evidence type="ECO:0000313" key="1">
    <source>
        <dbReference type="Ensembl" id="ENSOMEP00000020440.1"/>
    </source>
</evidence>
<evidence type="ECO:0000313" key="2">
    <source>
        <dbReference type="Proteomes" id="UP000261560"/>
    </source>
</evidence>
<name>A0A3B3CSX5_ORYME</name>
<protein>
    <submittedName>
        <fullName evidence="1">Uncharacterized protein</fullName>
    </submittedName>
</protein>
<reference evidence="1" key="2">
    <citation type="submission" date="2025-09" db="UniProtKB">
        <authorList>
            <consortium name="Ensembl"/>
        </authorList>
    </citation>
    <scope>IDENTIFICATION</scope>
</reference>
<dbReference type="AlphaFoldDB" id="A0A3B3CSX5"/>
<proteinExistence type="predicted"/>
<reference evidence="1" key="1">
    <citation type="submission" date="2025-08" db="UniProtKB">
        <authorList>
            <consortium name="Ensembl"/>
        </authorList>
    </citation>
    <scope>IDENTIFICATION</scope>
</reference>
<dbReference type="Proteomes" id="UP000261560">
    <property type="component" value="Unplaced"/>
</dbReference>
<accession>A0A3B3CSX5</accession>
<organism evidence="1 2">
    <name type="scientific">Oryzias melastigma</name>
    <name type="common">Marine medaka</name>
    <dbReference type="NCBI Taxonomy" id="30732"/>
    <lineage>
        <taxon>Eukaryota</taxon>
        <taxon>Metazoa</taxon>
        <taxon>Chordata</taxon>
        <taxon>Craniata</taxon>
        <taxon>Vertebrata</taxon>
        <taxon>Euteleostomi</taxon>
        <taxon>Actinopterygii</taxon>
        <taxon>Neopterygii</taxon>
        <taxon>Teleostei</taxon>
        <taxon>Neoteleostei</taxon>
        <taxon>Acanthomorphata</taxon>
        <taxon>Ovalentaria</taxon>
        <taxon>Atherinomorphae</taxon>
        <taxon>Beloniformes</taxon>
        <taxon>Adrianichthyidae</taxon>
        <taxon>Oryziinae</taxon>
        <taxon>Oryzias</taxon>
    </lineage>
</organism>